<reference evidence="6 7" key="1">
    <citation type="submission" date="2014-12" db="EMBL/GenBank/DDBJ databases">
        <title>Comparative genome analysis of Bacillus coagulans HM-08, Clostridium butyricum HM-68, Bacillus subtilis HM-66 and Bacillus licheniformis BL-09.</title>
        <authorList>
            <person name="Zhang H."/>
        </authorList>
    </citation>
    <scope>NUCLEOTIDE SEQUENCE [LARGE SCALE GENOMIC DNA]</scope>
    <source>
        <strain evidence="6 7">HM-66</strain>
    </source>
</reference>
<feature type="domain" description="SH3b" evidence="5">
    <location>
        <begin position="77"/>
        <end position="139"/>
    </location>
</feature>
<protein>
    <recommendedName>
        <fullName evidence="5">SH3b domain-containing protein</fullName>
    </recommendedName>
</protein>
<dbReference type="Pfam" id="PF01520">
    <property type="entry name" value="Amidase_3"/>
    <property type="match status" value="1"/>
</dbReference>
<feature type="compositionally biased region" description="Polar residues" evidence="3">
    <location>
        <begin position="381"/>
        <end position="393"/>
    </location>
</feature>
<dbReference type="PROSITE" id="PS51781">
    <property type="entry name" value="SH3B"/>
    <property type="match status" value="4"/>
</dbReference>
<dbReference type="SUPFAM" id="SSF53187">
    <property type="entry name" value="Zn-dependent exopeptidases"/>
    <property type="match status" value="1"/>
</dbReference>
<evidence type="ECO:0000313" key="6">
    <source>
        <dbReference type="EMBL" id="KIU13054.1"/>
    </source>
</evidence>
<dbReference type="AlphaFoldDB" id="A0A0D1JKL1"/>
<dbReference type="SMART" id="SM00646">
    <property type="entry name" value="Ami_3"/>
    <property type="match status" value="1"/>
</dbReference>
<proteinExistence type="predicted"/>
<gene>
    <name evidence="6" type="ORF">SC09_Contig17orf00200</name>
</gene>
<sequence>MIFHDLHTFLIVFTLSINKSFYFYLKIRKDFTILNKNAFLMIIRKEDTMNKKYFVLIVCIIFTAALFPTFSSVTAAQGEAVIATDEMNVRSGPGLSYGITAEVKKGERYPILKEDGDWVQIQLGSGEKGWVVSWLITKEDQASTSSSGSSDTVTSTDPDLRMRSGPGTSYEVIGKFPQGSQASVIDKDSGWIKISYQSATGWVSSEYVTSGGSSSASDESDQTEDSGASTTGTVGVSSLNVRASASHDAAIITKLDRGTKLTVLNEKNGWAHIEVNGLKGWVASHYLLTSSVPADDSANAGSSSSAKKAYIMYGGTNLRSDASTSASIVERAAKGDSYTITGSKGSWYEIKLDNGQTAYVANWVVQTSKSAEEAGEPPVSDSPSGNGSLNNKTIIVDPGHGGKDSGTIGYSGKFEKNLTIKTAKLLASKLRSAGADVYVTRQDDTFVSLQSRVSTSHYRNADAFISIHYDSYADTSTRGSTAYYYSPAKDQELASDVHSEVVKRSSIPDRGVLFGDYYVLRENRQPAMLYELGYVSHPQEEAIVHSNSYQEKVTDGIESGLEKYFQ</sequence>
<evidence type="ECO:0000256" key="2">
    <source>
        <dbReference type="ARBA" id="ARBA00023316"/>
    </source>
</evidence>
<dbReference type="Gene3D" id="3.40.630.40">
    <property type="entry name" value="Zn-dependent exopeptidases"/>
    <property type="match status" value="1"/>
</dbReference>
<evidence type="ECO:0000256" key="1">
    <source>
        <dbReference type="ARBA" id="ARBA00022801"/>
    </source>
</evidence>
<dbReference type="PATRIC" id="fig|1423.173.peg.176"/>
<evidence type="ECO:0000256" key="3">
    <source>
        <dbReference type="SAM" id="MobiDB-lite"/>
    </source>
</evidence>
<dbReference type="STRING" id="483913.AN935_13490"/>
<dbReference type="EMBL" id="JXBC01000001">
    <property type="protein sequence ID" value="KIU13054.1"/>
    <property type="molecule type" value="Genomic_DNA"/>
</dbReference>
<feature type="region of interest" description="Disordered" evidence="3">
    <location>
        <begin position="207"/>
        <end position="234"/>
    </location>
</feature>
<feature type="transmembrane region" description="Helical" evidence="4">
    <location>
        <begin position="6"/>
        <end position="25"/>
    </location>
</feature>
<keyword evidence="4" id="KW-1133">Transmembrane helix</keyword>
<dbReference type="GO" id="GO:0008745">
    <property type="term" value="F:N-acetylmuramoyl-L-alanine amidase activity"/>
    <property type="evidence" value="ECO:0007669"/>
    <property type="project" value="InterPro"/>
</dbReference>
<feature type="region of interest" description="Disordered" evidence="3">
    <location>
        <begin position="370"/>
        <end position="400"/>
    </location>
</feature>
<keyword evidence="1" id="KW-0378">Hydrolase</keyword>
<feature type="compositionally biased region" description="Low complexity" evidence="3">
    <location>
        <begin position="207"/>
        <end position="217"/>
    </location>
</feature>
<comment type="caution">
    <text evidence="6">The sequence shown here is derived from an EMBL/GenBank/DDBJ whole genome shotgun (WGS) entry which is preliminary data.</text>
</comment>
<evidence type="ECO:0000256" key="4">
    <source>
        <dbReference type="SAM" id="Phobius"/>
    </source>
</evidence>
<feature type="domain" description="SH3b" evidence="5">
    <location>
        <begin position="229"/>
        <end position="291"/>
    </location>
</feature>
<dbReference type="Proteomes" id="UP000032247">
    <property type="component" value="Unassembled WGS sequence"/>
</dbReference>
<feature type="transmembrane region" description="Helical" evidence="4">
    <location>
        <begin position="53"/>
        <end position="70"/>
    </location>
</feature>
<dbReference type="CDD" id="cd02696">
    <property type="entry name" value="MurNAc-LAA"/>
    <property type="match status" value="1"/>
</dbReference>
<dbReference type="PANTHER" id="PTHR30032:SF1">
    <property type="entry name" value="N-ACETYLMURAMOYL-L-ALANINE AMIDASE LYTC"/>
    <property type="match status" value="1"/>
</dbReference>
<dbReference type="PANTHER" id="PTHR30032">
    <property type="entry name" value="N-ACETYLMURAMOYL-L-ALANINE AMIDASE-RELATED"/>
    <property type="match status" value="1"/>
</dbReference>
<feature type="domain" description="SH3b" evidence="5">
    <location>
        <begin position="150"/>
        <end position="212"/>
    </location>
</feature>
<dbReference type="InterPro" id="IPR051922">
    <property type="entry name" value="Bact_Sporulation_Assoc"/>
</dbReference>
<dbReference type="Gene3D" id="2.30.30.40">
    <property type="entry name" value="SH3 Domains"/>
    <property type="match status" value="4"/>
</dbReference>
<keyword evidence="2" id="KW-0961">Cell wall biogenesis/degradation</keyword>
<evidence type="ECO:0000259" key="5">
    <source>
        <dbReference type="PROSITE" id="PS51781"/>
    </source>
</evidence>
<dbReference type="InterPro" id="IPR017293">
    <property type="entry name" value="N-acetylmuramoyl-L-ala_amidase"/>
</dbReference>
<evidence type="ECO:0000313" key="7">
    <source>
        <dbReference type="Proteomes" id="UP000032247"/>
    </source>
</evidence>
<dbReference type="PIRSF" id="PIRSF037846">
    <property type="entry name" value="Autolysin_YrvJ_prd"/>
    <property type="match status" value="1"/>
</dbReference>
<feature type="compositionally biased region" description="Low complexity" evidence="3">
    <location>
        <begin position="143"/>
        <end position="156"/>
    </location>
</feature>
<dbReference type="GO" id="GO:0009253">
    <property type="term" value="P:peptidoglycan catabolic process"/>
    <property type="evidence" value="ECO:0007669"/>
    <property type="project" value="InterPro"/>
</dbReference>
<dbReference type="InterPro" id="IPR002508">
    <property type="entry name" value="MurNAc-LAA_cat"/>
</dbReference>
<organism evidence="6 7">
    <name type="scientific">Bacillus subtilis</name>
    <dbReference type="NCBI Taxonomy" id="1423"/>
    <lineage>
        <taxon>Bacteria</taxon>
        <taxon>Bacillati</taxon>
        <taxon>Bacillota</taxon>
        <taxon>Bacilli</taxon>
        <taxon>Bacillales</taxon>
        <taxon>Bacillaceae</taxon>
        <taxon>Bacillus</taxon>
    </lineage>
</organism>
<feature type="region of interest" description="Disordered" evidence="3">
    <location>
        <begin position="142"/>
        <end position="169"/>
    </location>
</feature>
<dbReference type="InterPro" id="IPR003646">
    <property type="entry name" value="SH3-like_bac-type"/>
</dbReference>
<dbReference type="GO" id="GO:0071555">
    <property type="term" value="P:cell wall organization"/>
    <property type="evidence" value="ECO:0007669"/>
    <property type="project" value="UniProtKB-KW"/>
</dbReference>
<keyword evidence="4" id="KW-0812">Transmembrane</keyword>
<keyword evidence="4" id="KW-0472">Membrane</keyword>
<name>A0A0D1JKL1_BACIU</name>
<dbReference type="SMART" id="SM00287">
    <property type="entry name" value="SH3b"/>
    <property type="match status" value="4"/>
</dbReference>
<dbReference type="Pfam" id="PF08239">
    <property type="entry name" value="SH3_3"/>
    <property type="match status" value="4"/>
</dbReference>
<accession>A0A0D1JKL1</accession>
<feature type="domain" description="SH3b" evidence="5">
    <location>
        <begin position="306"/>
        <end position="368"/>
    </location>
</feature>